<evidence type="ECO:0000313" key="1">
    <source>
        <dbReference type="EMBL" id="KAG8638119.1"/>
    </source>
</evidence>
<gene>
    <name evidence="1" type="ORF">MANES_15G188721v8</name>
</gene>
<accession>A0ACB7GCS0</accession>
<evidence type="ECO:0000313" key="2">
    <source>
        <dbReference type="Proteomes" id="UP000091857"/>
    </source>
</evidence>
<comment type="caution">
    <text evidence="1">The sequence shown here is derived from an EMBL/GenBank/DDBJ whole genome shotgun (WGS) entry which is preliminary data.</text>
</comment>
<proteinExistence type="predicted"/>
<reference evidence="2" key="1">
    <citation type="journal article" date="2016" name="Nat. Biotechnol.">
        <title>Sequencing wild and cultivated cassava and related species reveals extensive interspecific hybridization and genetic diversity.</title>
        <authorList>
            <person name="Bredeson J.V."/>
            <person name="Lyons J.B."/>
            <person name="Prochnik S.E."/>
            <person name="Wu G.A."/>
            <person name="Ha C.M."/>
            <person name="Edsinger-Gonzales E."/>
            <person name="Grimwood J."/>
            <person name="Schmutz J."/>
            <person name="Rabbi I.Y."/>
            <person name="Egesi C."/>
            <person name="Nauluvula P."/>
            <person name="Lebot V."/>
            <person name="Ndunguru J."/>
            <person name="Mkamilo G."/>
            <person name="Bart R.S."/>
            <person name="Setter T.L."/>
            <person name="Gleadow R.M."/>
            <person name="Kulakow P."/>
            <person name="Ferguson M.E."/>
            <person name="Rounsley S."/>
            <person name="Rokhsar D.S."/>
        </authorList>
    </citation>
    <scope>NUCLEOTIDE SEQUENCE [LARGE SCALE GENOMIC DNA]</scope>
    <source>
        <strain evidence="2">cv. AM560-2</strain>
    </source>
</reference>
<dbReference type="EMBL" id="CM004401">
    <property type="protein sequence ID" value="KAG8638119.1"/>
    <property type="molecule type" value="Genomic_DNA"/>
</dbReference>
<sequence>MMKLFLWLASVETFIELTLSAMKNIADQID</sequence>
<name>A0ACB7GCS0_MANES</name>
<keyword evidence="2" id="KW-1185">Reference proteome</keyword>
<protein>
    <submittedName>
        <fullName evidence="1">Uncharacterized protein</fullName>
    </submittedName>
</protein>
<dbReference type="Proteomes" id="UP000091857">
    <property type="component" value="Chromosome 15"/>
</dbReference>
<organism evidence="1 2">
    <name type="scientific">Manihot esculenta</name>
    <name type="common">Cassava</name>
    <name type="synonym">Jatropha manihot</name>
    <dbReference type="NCBI Taxonomy" id="3983"/>
    <lineage>
        <taxon>Eukaryota</taxon>
        <taxon>Viridiplantae</taxon>
        <taxon>Streptophyta</taxon>
        <taxon>Embryophyta</taxon>
        <taxon>Tracheophyta</taxon>
        <taxon>Spermatophyta</taxon>
        <taxon>Magnoliopsida</taxon>
        <taxon>eudicotyledons</taxon>
        <taxon>Gunneridae</taxon>
        <taxon>Pentapetalae</taxon>
        <taxon>rosids</taxon>
        <taxon>fabids</taxon>
        <taxon>Malpighiales</taxon>
        <taxon>Euphorbiaceae</taxon>
        <taxon>Crotonoideae</taxon>
        <taxon>Manihoteae</taxon>
        <taxon>Manihot</taxon>
    </lineage>
</organism>